<evidence type="ECO:0000313" key="2">
    <source>
        <dbReference type="EMBL" id="AIZ15386.1"/>
    </source>
</evidence>
<protein>
    <recommendedName>
        <fullName evidence="4">MerR family transcriptional regulator</fullName>
    </recommendedName>
</protein>
<dbReference type="KEGG" id="bka:AH68_01065"/>
<proteinExistence type="predicted"/>
<dbReference type="STRING" id="1447716.AH68_01065"/>
<gene>
    <name evidence="2" type="ORF">AH68_01065</name>
</gene>
<accession>A0A0A7I5S9</accession>
<name>A0A0A7I5S9_9BIFI</name>
<dbReference type="Proteomes" id="UP000030625">
    <property type="component" value="Chromosome"/>
</dbReference>
<dbReference type="RefSeq" id="WP_236682485.1">
    <property type="nucleotide sequence ID" value="NZ_CP007456.1"/>
</dbReference>
<organism evidence="2 3">
    <name type="scientific">Bifidobacterium catenulatum PV20-2</name>
    <dbReference type="NCBI Taxonomy" id="1447716"/>
    <lineage>
        <taxon>Bacteria</taxon>
        <taxon>Bacillati</taxon>
        <taxon>Actinomycetota</taxon>
        <taxon>Actinomycetes</taxon>
        <taxon>Bifidobacteriales</taxon>
        <taxon>Bifidobacteriaceae</taxon>
        <taxon>Bifidobacterium</taxon>
    </lineage>
</organism>
<reference evidence="2 3" key="1">
    <citation type="journal article" date="2015" name="Genome Announc.">
        <title>Complete and Assembled Genome Sequence of Bifidobacterium kashiwanohense PV20-2, Isolated from the Feces of an Anemic Kenyan Infant.</title>
        <authorList>
            <person name="Vazquez-Gutierrez P."/>
            <person name="Lacroix C."/>
            <person name="Chassard C."/>
            <person name="Klumpp J."/>
            <person name="Jans C."/>
            <person name="Stevens M.J."/>
        </authorList>
    </citation>
    <scope>NUCLEOTIDE SEQUENCE [LARGE SCALE GENOMIC DNA]</scope>
    <source>
        <strain evidence="2 3">PV20-2</strain>
    </source>
</reference>
<keyword evidence="1" id="KW-0175">Coiled coil</keyword>
<feature type="coiled-coil region" evidence="1">
    <location>
        <begin position="43"/>
        <end position="70"/>
    </location>
</feature>
<dbReference type="AlphaFoldDB" id="A0A0A7I5S9"/>
<sequence length="70" mass="8071">MRWGGASKAKTLLENYNIANAAFMAIGTSKNGRKMFDVRDLIIYQQVRQIAMLQEKIDELQHRLDAMNEN</sequence>
<evidence type="ECO:0000256" key="1">
    <source>
        <dbReference type="SAM" id="Coils"/>
    </source>
</evidence>
<dbReference type="EMBL" id="CP007456">
    <property type="protein sequence ID" value="AIZ15386.1"/>
    <property type="molecule type" value="Genomic_DNA"/>
</dbReference>
<dbReference type="HOGENOM" id="CLU_2749669_0_0_11"/>
<evidence type="ECO:0008006" key="4">
    <source>
        <dbReference type="Google" id="ProtNLM"/>
    </source>
</evidence>
<evidence type="ECO:0000313" key="3">
    <source>
        <dbReference type="Proteomes" id="UP000030625"/>
    </source>
</evidence>